<dbReference type="GO" id="GO:0004252">
    <property type="term" value="F:serine-type endopeptidase activity"/>
    <property type="evidence" value="ECO:0007669"/>
    <property type="project" value="UniProtKB-UniRule"/>
</dbReference>
<evidence type="ECO:0000256" key="5">
    <source>
        <dbReference type="PROSITE-ProRule" id="PRU01240"/>
    </source>
</evidence>
<evidence type="ECO:0000256" key="4">
    <source>
        <dbReference type="ARBA" id="ARBA00022825"/>
    </source>
</evidence>
<dbReference type="PROSITE" id="PS00138">
    <property type="entry name" value="SUBTILASE_SER"/>
    <property type="match status" value="1"/>
</dbReference>
<evidence type="ECO:0000313" key="9">
    <source>
        <dbReference type="Proteomes" id="UP000198403"/>
    </source>
</evidence>
<dbReference type="InterPro" id="IPR015500">
    <property type="entry name" value="Peptidase_S8_subtilisin-rel"/>
</dbReference>
<reference evidence="8 9" key="1">
    <citation type="submission" date="2017-06" db="EMBL/GenBank/DDBJ databases">
        <authorList>
            <person name="Kim H.J."/>
            <person name="Triplett B.A."/>
        </authorList>
    </citation>
    <scope>NUCLEOTIDE SEQUENCE [LARGE SCALE GENOMIC DNA]</scope>
    <source>
        <strain evidence="8 9">DSM 44272</strain>
    </source>
</reference>
<protein>
    <submittedName>
        <fullName evidence="8">Subtilase family protein</fullName>
    </submittedName>
</protein>
<feature type="active site" description="Charge relay system" evidence="5">
    <location>
        <position position="154"/>
    </location>
</feature>
<sequence length="415" mass="43508">MTENSQFADERFRRQYELIEASYRAQGIPLAVHERDGRPVAVYAADRIVVRRDAEQDVRRLFGPDDLPPAEVRTIRGLVVLLVPDGRVPDVLAVIEGRLGPGIASYSYVLSITPVAACPATEPEPPAFPGNDIEPSPPPRDGDGEHPVRVGVSDTGLLADAARHGWLQGVTGEADALGGVDLATGEPTIPPYGGHGTFIAGVVRCIAPGAEVHVADHLPTGSAGTALDHEVVANLRELLDRGVDVINLSAGSPTIDGAAMLAFEVFHDEDLSEFPEVVIVAAAGNNADDVPFWPAAADWATGVGALAADQLHRAWFSNWGTSADVWAPGEALVNAFASGLYTYTEPPRTGAREVFTGMARWSGTSFATPLVVGLVAARMIRTGETALQARDAVLAAAAARALPGLGPALDPAQVI</sequence>
<dbReference type="PANTHER" id="PTHR43806">
    <property type="entry name" value="PEPTIDASE S8"/>
    <property type="match status" value="1"/>
</dbReference>
<proteinExistence type="inferred from homology"/>
<keyword evidence="4 5" id="KW-0720">Serine protease</keyword>
<keyword evidence="2 5" id="KW-0645">Protease</keyword>
<dbReference type="InterPro" id="IPR050131">
    <property type="entry name" value="Peptidase_S8_subtilisin-like"/>
</dbReference>
<dbReference type="Proteomes" id="UP000198403">
    <property type="component" value="Unassembled WGS sequence"/>
</dbReference>
<evidence type="ECO:0000256" key="6">
    <source>
        <dbReference type="SAM" id="MobiDB-lite"/>
    </source>
</evidence>
<keyword evidence="9" id="KW-1185">Reference proteome</keyword>
<evidence type="ECO:0000256" key="2">
    <source>
        <dbReference type="ARBA" id="ARBA00022670"/>
    </source>
</evidence>
<dbReference type="GO" id="GO:0006508">
    <property type="term" value="P:proteolysis"/>
    <property type="evidence" value="ECO:0007669"/>
    <property type="project" value="UniProtKB-KW"/>
</dbReference>
<dbReference type="InterPro" id="IPR000209">
    <property type="entry name" value="Peptidase_S8/S53_dom"/>
</dbReference>
<dbReference type="Pfam" id="PF00082">
    <property type="entry name" value="Peptidase_S8"/>
    <property type="match status" value="1"/>
</dbReference>
<dbReference type="InterPro" id="IPR036852">
    <property type="entry name" value="Peptidase_S8/S53_dom_sf"/>
</dbReference>
<dbReference type="GO" id="GO:0005615">
    <property type="term" value="C:extracellular space"/>
    <property type="evidence" value="ECO:0007669"/>
    <property type="project" value="TreeGrafter"/>
</dbReference>
<feature type="active site" description="Charge relay system" evidence="5">
    <location>
        <position position="365"/>
    </location>
</feature>
<dbReference type="InterPro" id="IPR023828">
    <property type="entry name" value="Peptidase_S8_Ser-AS"/>
</dbReference>
<dbReference type="CDD" id="cd00306">
    <property type="entry name" value="Peptidases_S8_S53"/>
    <property type="match status" value="1"/>
</dbReference>
<dbReference type="Gene3D" id="3.40.50.200">
    <property type="entry name" value="Peptidase S8/S53 domain"/>
    <property type="match status" value="1"/>
</dbReference>
<organism evidence="8 9">
    <name type="scientific">Blastococcus mobilis</name>
    <dbReference type="NCBI Taxonomy" id="1938746"/>
    <lineage>
        <taxon>Bacteria</taxon>
        <taxon>Bacillati</taxon>
        <taxon>Actinomycetota</taxon>
        <taxon>Actinomycetes</taxon>
        <taxon>Geodermatophilales</taxon>
        <taxon>Geodermatophilaceae</taxon>
        <taxon>Blastococcus</taxon>
    </lineage>
</organism>
<feature type="domain" description="Peptidase S8/S53" evidence="7">
    <location>
        <begin position="148"/>
        <end position="377"/>
    </location>
</feature>
<evidence type="ECO:0000256" key="3">
    <source>
        <dbReference type="ARBA" id="ARBA00022801"/>
    </source>
</evidence>
<name>A0A238UR13_9ACTN</name>
<accession>A0A238UR13</accession>
<dbReference type="RefSeq" id="WP_176445348.1">
    <property type="nucleotide sequence ID" value="NZ_FZNO01000001.1"/>
</dbReference>
<dbReference type="PROSITE" id="PS51892">
    <property type="entry name" value="SUBTILASE"/>
    <property type="match status" value="1"/>
</dbReference>
<evidence type="ECO:0000313" key="8">
    <source>
        <dbReference type="EMBL" id="SNR24381.1"/>
    </source>
</evidence>
<feature type="region of interest" description="Disordered" evidence="6">
    <location>
        <begin position="121"/>
        <end position="147"/>
    </location>
</feature>
<comment type="similarity">
    <text evidence="1 5">Belongs to the peptidase S8 family.</text>
</comment>
<dbReference type="PRINTS" id="PR00723">
    <property type="entry name" value="SUBTILISIN"/>
</dbReference>
<dbReference type="SUPFAM" id="SSF52743">
    <property type="entry name" value="Subtilisin-like"/>
    <property type="match status" value="1"/>
</dbReference>
<dbReference type="EMBL" id="FZNO01000001">
    <property type="protein sequence ID" value="SNR24381.1"/>
    <property type="molecule type" value="Genomic_DNA"/>
</dbReference>
<keyword evidence="3 5" id="KW-0378">Hydrolase</keyword>
<gene>
    <name evidence="8" type="ORF">SAMN06272737_101249</name>
</gene>
<dbReference type="PANTHER" id="PTHR43806:SF11">
    <property type="entry name" value="CEREVISIN-RELATED"/>
    <property type="match status" value="1"/>
</dbReference>
<evidence type="ECO:0000256" key="1">
    <source>
        <dbReference type="ARBA" id="ARBA00011073"/>
    </source>
</evidence>
<dbReference type="AlphaFoldDB" id="A0A238UR13"/>
<evidence type="ECO:0000259" key="7">
    <source>
        <dbReference type="Pfam" id="PF00082"/>
    </source>
</evidence>
<feature type="active site" description="Charge relay system" evidence="5">
    <location>
        <position position="195"/>
    </location>
</feature>